<dbReference type="GO" id="GO:0008821">
    <property type="term" value="F:crossover junction DNA endonuclease activity"/>
    <property type="evidence" value="ECO:0007669"/>
    <property type="project" value="UniProtKB-UniRule"/>
</dbReference>
<dbReference type="Gramene" id="RZC70710">
    <property type="protein sequence ID" value="RZC70710"/>
    <property type="gene ID" value="C5167_033856"/>
</dbReference>
<dbReference type="Proteomes" id="UP000316621">
    <property type="component" value="Chromosome 7"/>
</dbReference>
<dbReference type="InterPro" id="IPR033309">
    <property type="entry name" value="Mus81"/>
</dbReference>
<gene>
    <name evidence="2" type="ORF">C5167_033856</name>
</gene>
<evidence type="ECO:0000256" key="1">
    <source>
        <dbReference type="RuleBase" id="RU369042"/>
    </source>
</evidence>
<comment type="subcellular location">
    <subcellularLocation>
        <location evidence="1">Nucleus</location>
    </subcellularLocation>
</comment>
<comment type="function">
    <text evidence="1">Interacts with EME1 to form a DNA structure-specific endonuclease with substrate preference for branched DNA structures with a 5'-end at the branch nick. Typical substrates include 3'-flap structures, D-loops, replication forks and nicked Holliday junctions. May be required in mitosis for the processing of stalled or collapsed replication fork intermediates. May be required in meiosis for the repair of meiosis-specific double strand breaks subsequent to single-end invasion (SEI).</text>
</comment>
<dbReference type="GO" id="GO:0000712">
    <property type="term" value="P:resolution of meiotic recombination intermediates"/>
    <property type="evidence" value="ECO:0007669"/>
    <property type="project" value="TreeGrafter"/>
</dbReference>
<keyword evidence="3" id="KW-1185">Reference proteome</keyword>
<dbReference type="GO" id="GO:0006308">
    <property type="term" value="P:DNA catabolic process"/>
    <property type="evidence" value="ECO:0007669"/>
    <property type="project" value="UniProtKB-UniRule"/>
</dbReference>
<organism evidence="2 3">
    <name type="scientific">Papaver somniferum</name>
    <name type="common">Opium poppy</name>
    <dbReference type="NCBI Taxonomy" id="3469"/>
    <lineage>
        <taxon>Eukaryota</taxon>
        <taxon>Viridiplantae</taxon>
        <taxon>Streptophyta</taxon>
        <taxon>Embryophyta</taxon>
        <taxon>Tracheophyta</taxon>
        <taxon>Spermatophyta</taxon>
        <taxon>Magnoliopsida</taxon>
        <taxon>Ranunculales</taxon>
        <taxon>Papaveraceae</taxon>
        <taxon>Papaveroideae</taxon>
        <taxon>Papaver</taxon>
    </lineage>
</organism>
<reference evidence="2 3" key="1">
    <citation type="journal article" date="2018" name="Science">
        <title>The opium poppy genome and morphinan production.</title>
        <authorList>
            <person name="Guo L."/>
            <person name="Winzer T."/>
            <person name="Yang X."/>
            <person name="Li Y."/>
            <person name="Ning Z."/>
            <person name="He Z."/>
            <person name="Teodor R."/>
            <person name="Lu Y."/>
            <person name="Bowser T.A."/>
            <person name="Graham I.A."/>
            <person name="Ye K."/>
        </authorList>
    </citation>
    <scope>NUCLEOTIDE SEQUENCE [LARGE SCALE GENOMIC DNA]</scope>
    <source>
        <strain evidence="3">cv. HN1</strain>
        <tissue evidence="2">Leaves</tissue>
    </source>
</reference>
<keyword evidence="1" id="KW-0479">Metal-binding</keyword>
<dbReference type="GO" id="GO:0000727">
    <property type="term" value="P:double-strand break repair via break-induced replication"/>
    <property type="evidence" value="ECO:0007669"/>
    <property type="project" value="UniProtKB-UniRule"/>
</dbReference>
<keyword evidence="1" id="KW-0234">DNA repair</keyword>
<dbReference type="STRING" id="3469.A0A4Y7KED9"/>
<keyword evidence="1" id="KW-0539">Nucleus</keyword>
<comment type="similarity">
    <text evidence="1">Belongs to the XPF family.</text>
</comment>
<comment type="cofactor">
    <cofactor evidence="1">
        <name>Mg(2+)</name>
        <dbReference type="ChEBI" id="CHEBI:18420"/>
    </cofactor>
</comment>
<keyword evidence="1" id="KW-0255">Endonuclease</keyword>
<dbReference type="EMBL" id="CM010721">
    <property type="protein sequence ID" value="RZC70710.1"/>
    <property type="molecule type" value="Genomic_DNA"/>
</dbReference>
<dbReference type="GO" id="GO:0005634">
    <property type="term" value="C:nucleus"/>
    <property type="evidence" value="ECO:0007669"/>
    <property type="project" value="UniProtKB-SubCell"/>
</dbReference>
<evidence type="ECO:0000313" key="2">
    <source>
        <dbReference type="EMBL" id="RZC70710.1"/>
    </source>
</evidence>
<proteinExistence type="inferred from homology"/>
<dbReference type="GO" id="GO:0048257">
    <property type="term" value="F:3'-flap endonuclease activity"/>
    <property type="evidence" value="ECO:0007669"/>
    <property type="project" value="TreeGrafter"/>
</dbReference>
<keyword evidence="1" id="KW-0227">DNA damage</keyword>
<dbReference type="GO" id="GO:0003677">
    <property type="term" value="F:DNA binding"/>
    <property type="evidence" value="ECO:0007669"/>
    <property type="project" value="UniProtKB-UniRule"/>
</dbReference>
<dbReference type="GO" id="GO:0048476">
    <property type="term" value="C:Holliday junction resolvase complex"/>
    <property type="evidence" value="ECO:0007669"/>
    <property type="project" value="UniProtKB-UniRule"/>
</dbReference>
<dbReference type="EC" id="3.1.22.-" evidence="1"/>
<dbReference type="AlphaFoldDB" id="A0A4Y7KED9"/>
<accession>A0A4Y7KED9</accession>
<name>A0A4Y7KED9_PAPSO</name>
<keyword evidence="1" id="KW-0540">Nuclease</keyword>
<keyword evidence="1" id="KW-0460">Magnesium</keyword>
<dbReference type="InterPro" id="IPR036388">
    <property type="entry name" value="WH-like_DNA-bd_sf"/>
</dbReference>
<dbReference type="Gene3D" id="1.10.10.10">
    <property type="entry name" value="Winged helix-like DNA-binding domain superfamily/Winged helix DNA-binding domain"/>
    <property type="match status" value="1"/>
</dbReference>
<dbReference type="GO" id="GO:0031573">
    <property type="term" value="P:mitotic intra-S DNA damage checkpoint signaling"/>
    <property type="evidence" value="ECO:0007669"/>
    <property type="project" value="TreeGrafter"/>
</dbReference>
<evidence type="ECO:0000313" key="3">
    <source>
        <dbReference type="Proteomes" id="UP000316621"/>
    </source>
</evidence>
<dbReference type="PANTHER" id="PTHR13451:SF0">
    <property type="entry name" value="CROSSOVER JUNCTION ENDONUCLEASE MUS81"/>
    <property type="match status" value="1"/>
</dbReference>
<comment type="subunit">
    <text evidence="1">Interacts with EME1.</text>
</comment>
<keyword evidence="1" id="KW-0233">DNA recombination</keyword>
<keyword evidence="1" id="KW-0378">Hydrolase</keyword>
<dbReference type="PANTHER" id="PTHR13451">
    <property type="entry name" value="CLASS II CROSSOVER JUNCTION ENDONUCLEASE MUS81"/>
    <property type="match status" value="1"/>
</dbReference>
<protein>
    <recommendedName>
        <fullName evidence="1">Crossover junction endonuclease MUS81</fullName>
        <ecNumber evidence="1">3.1.22.-</ecNumber>
    </recommendedName>
</protein>
<sequence>MAELGRLLIDEASRNWLCKTLGKKSKGKRLFLPQKNSVAYALLITLYERTSDGTGTQFMKKQELIDAAEASGLSRTSIICSVDCDGLGTSKNVPDASGLEFGHSNLSDEEVTWDSSSQEKSIAIDEVFKKANFILRIILVIHNGRLDELLSECRHTMGKVTRPSSIVEDMGVTRVPDYSCRVDSTPTAWTKNFSGVELEGVVKSVISYALNRQLSLEDLTKTLDEESIQVTMDDFLHAMLKRCQRNSSYDDAIIDQLRERWCSLPHPLVPIVFEPFGLWSWCLLTRRLDSAKGSVFSS</sequence>
<dbReference type="GO" id="GO:0046872">
    <property type="term" value="F:metal ion binding"/>
    <property type="evidence" value="ECO:0007669"/>
    <property type="project" value="UniProtKB-UniRule"/>
</dbReference>